<proteinExistence type="predicted"/>
<dbReference type="Proteomes" id="UP001149165">
    <property type="component" value="Unassembled WGS sequence"/>
</dbReference>
<dbReference type="AlphaFoldDB" id="A0A9W9KIG0"/>
<reference evidence="7" key="1">
    <citation type="submission" date="2022-11" db="EMBL/GenBank/DDBJ databases">
        <authorList>
            <person name="Petersen C."/>
        </authorList>
    </citation>
    <scope>NUCLEOTIDE SEQUENCE</scope>
    <source>
        <strain evidence="7">IBT 30069</strain>
    </source>
</reference>
<dbReference type="InterPro" id="IPR001138">
    <property type="entry name" value="Zn2Cys6_DnaBD"/>
</dbReference>
<keyword evidence="3" id="KW-0238">DNA-binding</keyword>
<dbReference type="GO" id="GO:0008270">
    <property type="term" value="F:zinc ion binding"/>
    <property type="evidence" value="ECO:0007669"/>
    <property type="project" value="InterPro"/>
</dbReference>
<evidence type="ECO:0000256" key="4">
    <source>
        <dbReference type="ARBA" id="ARBA00023163"/>
    </source>
</evidence>
<sequence>MEMESSTSPSGTPAPYGRACLNCSRAKSKCMLLPTGRGCERCQRLKKDCRPSSSVRKRNGRAGASKTAQLEAKLDNIVSLLQTTGSSTTIPAEIWEVANLPSKQPSRLEPDCGGMPSPQLTAPPTPNSSIIDVCNSLPISPEKAQKTIDDFRSINLRTLPIIHIPPNVTSEQLRHDKPFLWLCIMAVTTPGCNEREVIFGRITELIYQEVFIGTCASMDMLQGIMVFISWTTYSKKPFLNFYCHVVMGIICDMGINKAVPKDLSTMQAFKYAVGWRQNKVTTRTLDERRAVLGCFLITSGVALAMSRIDALRWNTYMDECLTVLADTKECPEDEILVNLVKIQLVMDKVYHARRDGEDQFQARIYIKSFESQLDVIRKQIPAHLQHDETVLMYLYCAELVIHEWAIQTPIYPYSPELQRLESLYTALQATKNWLDVWLSFPPDLYHGLPFTLFFQFARNIVSLFRLSTLEDPGWDRNMVRSTANILDIIERIIYNMKKCADMVAEANPAFREFDKGIFDKGMKMMASIKLGWEPKLMEVWYPSLPSNGLNGDDFVPPATDLSNMIPFGLDDAWMMEVFGSL</sequence>
<dbReference type="PANTHER" id="PTHR31845">
    <property type="entry name" value="FINGER DOMAIN PROTEIN, PUTATIVE-RELATED"/>
    <property type="match status" value="1"/>
</dbReference>
<organism evidence="7 8">
    <name type="scientific">Penicillium angulare</name>
    <dbReference type="NCBI Taxonomy" id="116970"/>
    <lineage>
        <taxon>Eukaryota</taxon>
        <taxon>Fungi</taxon>
        <taxon>Dikarya</taxon>
        <taxon>Ascomycota</taxon>
        <taxon>Pezizomycotina</taxon>
        <taxon>Eurotiomycetes</taxon>
        <taxon>Eurotiomycetidae</taxon>
        <taxon>Eurotiales</taxon>
        <taxon>Aspergillaceae</taxon>
        <taxon>Penicillium</taxon>
    </lineage>
</organism>
<reference evidence="7" key="2">
    <citation type="journal article" date="2023" name="IMA Fungus">
        <title>Comparative genomic study of the Penicillium genus elucidates a diverse pangenome and 15 lateral gene transfer events.</title>
        <authorList>
            <person name="Petersen C."/>
            <person name="Sorensen T."/>
            <person name="Nielsen M.R."/>
            <person name="Sondergaard T.E."/>
            <person name="Sorensen J.L."/>
            <person name="Fitzpatrick D.A."/>
            <person name="Frisvad J.C."/>
            <person name="Nielsen K.L."/>
        </authorList>
    </citation>
    <scope>NUCLEOTIDE SEQUENCE</scope>
    <source>
        <strain evidence="7">IBT 30069</strain>
    </source>
</reference>
<evidence type="ECO:0000256" key="5">
    <source>
        <dbReference type="ARBA" id="ARBA00023242"/>
    </source>
</evidence>
<comment type="caution">
    <text evidence="7">The sequence shown here is derived from an EMBL/GenBank/DDBJ whole genome shotgun (WGS) entry which is preliminary data.</text>
</comment>
<feature type="domain" description="Zn(2)-C6 fungal-type" evidence="6">
    <location>
        <begin position="19"/>
        <end position="49"/>
    </location>
</feature>
<keyword evidence="4" id="KW-0804">Transcription</keyword>
<dbReference type="GO" id="GO:0000976">
    <property type="term" value="F:transcription cis-regulatory region binding"/>
    <property type="evidence" value="ECO:0007669"/>
    <property type="project" value="TreeGrafter"/>
</dbReference>
<dbReference type="GO" id="GO:0005634">
    <property type="term" value="C:nucleus"/>
    <property type="evidence" value="ECO:0007669"/>
    <property type="project" value="UniProtKB-SubCell"/>
</dbReference>
<name>A0A9W9KIG0_9EURO</name>
<comment type="subcellular location">
    <subcellularLocation>
        <location evidence="1">Nucleus</location>
    </subcellularLocation>
</comment>
<keyword evidence="2" id="KW-0805">Transcription regulation</keyword>
<dbReference type="InterPro" id="IPR051089">
    <property type="entry name" value="prtT"/>
</dbReference>
<dbReference type="SUPFAM" id="SSF57701">
    <property type="entry name" value="Zn2/Cys6 DNA-binding domain"/>
    <property type="match status" value="1"/>
</dbReference>
<evidence type="ECO:0000256" key="3">
    <source>
        <dbReference type="ARBA" id="ARBA00023125"/>
    </source>
</evidence>
<protein>
    <recommendedName>
        <fullName evidence="6">Zn(2)-C6 fungal-type domain-containing protein</fullName>
    </recommendedName>
</protein>
<evidence type="ECO:0000313" key="7">
    <source>
        <dbReference type="EMBL" id="KAJ5106558.1"/>
    </source>
</evidence>
<gene>
    <name evidence="7" type="ORF">N7456_003233</name>
</gene>
<evidence type="ECO:0000259" key="6">
    <source>
        <dbReference type="PROSITE" id="PS00463"/>
    </source>
</evidence>
<dbReference type="CDD" id="cd00067">
    <property type="entry name" value="GAL4"/>
    <property type="match status" value="1"/>
</dbReference>
<keyword evidence="5" id="KW-0539">Nucleus</keyword>
<evidence type="ECO:0000313" key="8">
    <source>
        <dbReference type="Proteomes" id="UP001149165"/>
    </source>
</evidence>
<dbReference type="PROSITE" id="PS00463">
    <property type="entry name" value="ZN2_CY6_FUNGAL_1"/>
    <property type="match status" value="1"/>
</dbReference>
<dbReference type="InterPro" id="IPR036864">
    <property type="entry name" value="Zn2-C6_fun-type_DNA-bd_sf"/>
</dbReference>
<dbReference type="GO" id="GO:0000981">
    <property type="term" value="F:DNA-binding transcription factor activity, RNA polymerase II-specific"/>
    <property type="evidence" value="ECO:0007669"/>
    <property type="project" value="InterPro"/>
</dbReference>
<accession>A0A9W9KIG0</accession>
<dbReference type="PANTHER" id="PTHR31845:SF32">
    <property type="entry name" value="MISCELLANEOUS ZN(II)2CYS6 TRANSCRIPTION FACTOR (EUROFUNG)-RELATED"/>
    <property type="match status" value="1"/>
</dbReference>
<dbReference type="OrthoDB" id="1600564at2759"/>
<evidence type="ECO:0000256" key="2">
    <source>
        <dbReference type="ARBA" id="ARBA00023015"/>
    </source>
</evidence>
<dbReference type="EMBL" id="JAPQKH010000003">
    <property type="protein sequence ID" value="KAJ5106558.1"/>
    <property type="molecule type" value="Genomic_DNA"/>
</dbReference>
<keyword evidence="8" id="KW-1185">Reference proteome</keyword>
<evidence type="ECO:0000256" key="1">
    <source>
        <dbReference type="ARBA" id="ARBA00004123"/>
    </source>
</evidence>
<dbReference type="Gene3D" id="4.10.240.10">
    <property type="entry name" value="Zn(2)-C6 fungal-type DNA-binding domain"/>
    <property type="match status" value="1"/>
</dbReference>